<proteinExistence type="predicted"/>
<keyword evidence="2" id="KW-1185">Reference proteome</keyword>
<accession>A0A3P7YF32</accession>
<accession>A0A183FSD6</accession>
<dbReference type="Proteomes" id="UP000050761">
    <property type="component" value="Unassembled WGS sequence"/>
</dbReference>
<evidence type="ECO:0000313" key="2">
    <source>
        <dbReference type="Proteomes" id="UP000050761"/>
    </source>
</evidence>
<reference evidence="3" key="2">
    <citation type="submission" date="2019-09" db="UniProtKB">
        <authorList>
            <consortium name="WormBaseParasite"/>
        </authorList>
    </citation>
    <scope>IDENTIFICATION</scope>
</reference>
<evidence type="ECO:0000313" key="3">
    <source>
        <dbReference type="WBParaSite" id="HPBE_0001084901-mRNA-1"/>
    </source>
</evidence>
<sequence>MVEAWIKEIWYLLDLFPSKSVEPFVDIAEATSDVLTTIRFPQHKVDFDSSISRYFAFLGSADDGVAIV</sequence>
<organism evidence="2 3">
    <name type="scientific">Heligmosomoides polygyrus</name>
    <name type="common">Parasitic roundworm</name>
    <dbReference type="NCBI Taxonomy" id="6339"/>
    <lineage>
        <taxon>Eukaryota</taxon>
        <taxon>Metazoa</taxon>
        <taxon>Ecdysozoa</taxon>
        <taxon>Nematoda</taxon>
        <taxon>Chromadorea</taxon>
        <taxon>Rhabditida</taxon>
        <taxon>Rhabditina</taxon>
        <taxon>Rhabditomorpha</taxon>
        <taxon>Strongyloidea</taxon>
        <taxon>Heligmosomidae</taxon>
        <taxon>Heligmosomoides</taxon>
    </lineage>
</organism>
<dbReference type="WBParaSite" id="HPBE_0001084901-mRNA-1">
    <property type="protein sequence ID" value="HPBE_0001084901-mRNA-1"/>
    <property type="gene ID" value="HPBE_0001084901"/>
</dbReference>
<gene>
    <name evidence="1" type="ORF">HPBE_LOCUS10850</name>
</gene>
<reference evidence="1 2" key="1">
    <citation type="submission" date="2018-11" db="EMBL/GenBank/DDBJ databases">
        <authorList>
            <consortium name="Pathogen Informatics"/>
        </authorList>
    </citation>
    <scope>NUCLEOTIDE SEQUENCE [LARGE SCALE GENOMIC DNA]</scope>
</reference>
<name>A0A183FSD6_HELPZ</name>
<dbReference type="AlphaFoldDB" id="A0A183FSD6"/>
<protein>
    <submittedName>
        <fullName evidence="3">PWI domain-containing protein</fullName>
    </submittedName>
</protein>
<dbReference type="EMBL" id="UZAH01026901">
    <property type="protein sequence ID" value="VDO86570.1"/>
    <property type="molecule type" value="Genomic_DNA"/>
</dbReference>
<evidence type="ECO:0000313" key="1">
    <source>
        <dbReference type="EMBL" id="VDO86570.1"/>
    </source>
</evidence>